<evidence type="ECO:0000313" key="6">
    <source>
        <dbReference type="Proteomes" id="UP000035963"/>
    </source>
</evidence>
<accession>A0A0J1CP48</accession>
<dbReference type="GO" id="GO:0043709">
    <property type="term" value="P:cell adhesion involved in single-species biofilm formation"/>
    <property type="evidence" value="ECO:0007669"/>
    <property type="project" value="TreeGrafter"/>
</dbReference>
<dbReference type="GO" id="GO:0052621">
    <property type="term" value="F:diguanylate cyclase activity"/>
    <property type="evidence" value="ECO:0007669"/>
    <property type="project" value="UniProtKB-EC"/>
</dbReference>
<dbReference type="SUPFAM" id="SSF55073">
    <property type="entry name" value="Nucleotide cyclase"/>
    <property type="match status" value="1"/>
</dbReference>
<dbReference type="SUPFAM" id="SSF103190">
    <property type="entry name" value="Sensory domain-like"/>
    <property type="match status" value="1"/>
</dbReference>
<protein>
    <recommendedName>
        <fullName evidence="1">diguanylate cyclase</fullName>
        <ecNumber evidence="1">2.7.7.65</ecNumber>
    </recommendedName>
</protein>
<dbReference type="FunFam" id="3.30.70.270:FF:000001">
    <property type="entry name" value="Diguanylate cyclase domain protein"/>
    <property type="match status" value="1"/>
</dbReference>
<dbReference type="InterPro" id="IPR050469">
    <property type="entry name" value="Diguanylate_Cyclase"/>
</dbReference>
<keyword evidence="3" id="KW-1133">Transmembrane helix</keyword>
<evidence type="ECO:0000313" key="5">
    <source>
        <dbReference type="EMBL" id="KLU22101.1"/>
    </source>
</evidence>
<evidence type="ECO:0000256" key="2">
    <source>
        <dbReference type="SAM" id="MobiDB-lite"/>
    </source>
</evidence>
<dbReference type="InterPro" id="IPR029787">
    <property type="entry name" value="Nucleotide_cyclase"/>
</dbReference>
<dbReference type="PROSITE" id="PS50887">
    <property type="entry name" value="GGDEF"/>
    <property type="match status" value="1"/>
</dbReference>
<proteinExistence type="predicted"/>
<feature type="domain" description="GGDEF" evidence="4">
    <location>
        <begin position="413"/>
        <end position="545"/>
    </location>
</feature>
<dbReference type="Pfam" id="PF00990">
    <property type="entry name" value="GGDEF"/>
    <property type="match status" value="1"/>
</dbReference>
<sequence>MNKTTFHRAIATLAFALLACVCWVAAGLVSDRMVQQELAASMHVEQQMAASIVDNTAQIIASDLAMSRAIPATIAEMDMIQLALAQSHNSASETAATEAERRTRWLAVPALTKIGNFLRNARGFTGLDYVWVVNSDGFCVASSNGIDPNSFVGVDMRARGYIQKALLGAFNETYGVGRTNGDPGIFIATPVYRDGFLVGAVIAKVSVDRLRHWVARAGTFVTDNNGVIVMAHESRLENRVMPDSPVLRMSRAERLDAYRRVDFRTFRLTNIGERVRMDAPWLPPALSRAFFAADDSTAPSLYDERTGLNSGLAAHIVHPLPNWAEIVSNQRRDRLLVFITALGVSLLAIVIAVSYLRERRLHRATRHLAEQLQSANTLLSAEARHDALTGALSRRYFLDTLRREVDLARSAGVPMSVAIADLDHFKQVNDRFGHATGDRALEHFVRMCEEQLRASDGVGRLGGEEFGLLLPQTALADAHTVLERLRKRFNQEHCAYLPDDTALSVSIGITELSEGDTAENLLKRADLALYAAKSGGRDRTEVHPADSKPPMPRHPETA</sequence>
<dbReference type="InterPro" id="IPR000160">
    <property type="entry name" value="GGDEF_dom"/>
</dbReference>
<evidence type="ECO:0000256" key="1">
    <source>
        <dbReference type="ARBA" id="ARBA00012528"/>
    </source>
</evidence>
<dbReference type="AlphaFoldDB" id="A0A0J1CP48"/>
<feature type="compositionally biased region" description="Basic and acidic residues" evidence="2">
    <location>
        <begin position="535"/>
        <end position="546"/>
    </location>
</feature>
<dbReference type="NCBIfam" id="TIGR00254">
    <property type="entry name" value="GGDEF"/>
    <property type="match status" value="1"/>
</dbReference>
<dbReference type="PANTHER" id="PTHR45138">
    <property type="entry name" value="REGULATORY COMPONENTS OF SENSORY TRANSDUCTION SYSTEM"/>
    <property type="match status" value="1"/>
</dbReference>
<evidence type="ECO:0000259" key="4">
    <source>
        <dbReference type="PROSITE" id="PS50887"/>
    </source>
</evidence>
<keyword evidence="6" id="KW-1185">Reference proteome</keyword>
<dbReference type="Gene3D" id="3.30.450.20">
    <property type="entry name" value="PAS domain"/>
    <property type="match status" value="1"/>
</dbReference>
<dbReference type="SMART" id="SM00267">
    <property type="entry name" value="GGDEF"/>
    <property type="match status" value="1"/>
</dbReference>
<evidence type="ECO:0000256" key="3">
    <source>
        <dbReference type="SAM" id="Phobius"/>
    </source>
</evidence>
<dbReference type="CDD" id="cd01949">
    <property type="entry name" value="GGDEF"/>
    <property type="match status" value="1"/>
</dbReference>
<reference evidence="5 6" key="1">
    <citation type="journal article" date="2015" name="Genome Announc.">
        <title>Draft Genome Sequence of Burkholderia sp. Strain PML1(12), an Ectomycorrhizosphere-Inhabiting Bacterium with Effective Mineral-Weathering Ability.</title>
        <authorList>
            <person name="Uroz S."/>
            <person name="Oger P."/>
        </authorList>
    </citation>
    <scope>NUCLEOTIDE SEQUENCE [LARGE SCALE GENOMIC DNA]</scope>
    <source>
        <strain evidence="6">PML1(12)</strain>
    </source>
</reference>
<keyword evidence="3" id="KW-0472">Membrane</keyword>
<dbReference type="PATRIC" id="fig|908627.4.peg.7150"/>
<dbReference type="GO" id="GO:0005886">
    <property type="term" value="C:plasma membrane"/>
    <property type="evidence" value="ECO:0007669"/>
    <property type="project" value="TreeGrafter"/>
</dbReference>
<name>A0A0J1CP48_9BURK</name>
<dbReference type="EMBL" id="AEJF01000188">
    <property type="protein sequence ID" value="KLU22101.1"/>
    <property type="molecule type" value="Genomic_DNA"/>
</dbReference>
<dbReference type="PROSITE" id="PS51257">
    <property type="entry name" value="PROKAR_LIPOPROTEIN"/>
    <property type="match status" value="1"/>
</dbReference>
<gene>
    <name evidence="5" type="ORF">EOS_32065</name>
</gene>
<organism evidence="5 6">
    <name type="scientific">Caballeronia mineralivorans PML1(12)</name>
    <dbReference type="NCBI Taxonomy" id="908627"/>
    <lineage>
        <taxon>Bacteria</taxon>
        <taxon>Pseudomonadati</taxon>
        <taxon>Pseudomonadota</taxon>
        <taxon>Betaproteobacteria</taxon>
        <taxon>Burkholderiales</taxon>
        <taxon>Burkholderiaceae</taxon>
        <taxon>Caballeronia</taxon>
    </lineage>
</organism>
<dbReference type="RefSeq" id="WP_047896232.1">
    <property type="nucleotide sequence ID" value="NZ_AEJF01000188.1"/>
</dbReference>
<dbReference type="Gene3D" id="3.30.70.270">
    <property type="match status" value="1"/>
</dbReference>
<dbReference type="InterPro" id="IPR029151">
    <property type="entry name" value="Sensor-like_sf"/>
</dbReference>
<dbReference type="Proteomes" id="UP000035963">
    <property type="component" value="Unassembled WGS sequence"/>
</dbReference>
<dbReference type="InterPro" id="IPR043128">
    <property type="entry name" value="Rev_trsase/Diguanyl_cyclase"/>
</dbReference>
<dbReference type="GO" id="GO:1902201">
    <property type="term" value="P:negative regulation of bacterial-type flagellum-dependent cell motility"/>
    <property type="evidence" value="ECO:0007669"/>
    <property type="project" value="TreeGrafter"/>
</dbReference>
<dbReference type="PANTHER" id="PTHR45138:SF24">
    <property type="entry name" value="DIGUANYLATE CYCLASE DGCC-RELATED"/>
    <property type="match status" value="1"/>
</dbReference>
<feature type="transmembrane region" description="Helical" evidence="3">
    <location>
        <begin position="335"/>
        <end position="356"/>
    </location>
</feature>
<dbReference type="OrthoDB" id="9813903at2"/>
<feature type="region of interest" description="Disordered" evidence="2">
    <location>
        <begin position="533"/>
        <end position="558"/>
    </location>
</feature>
<comment type="caution">
    <text evidence="5">The sequence shown here is derived from an EMBL/GenBank/DDBJ whole genome shotgun (WGS) entry which is preliminary data.</text>
</comment>
<keyword evidence="3" id="KW-0812">Transmembrane</keyword>
<dbReference type="EC" id="2.7.7.65" evidence="1"/>